<keyword evidence="2" id="KW-0813">Transport</keyword>
<evidence type="ECO:0000256" key="2">
    <source>
        <dbReference type="ARBA" id="ARBA00022448"/>
    </source>
</evidence>
<dbReference type="RefSeq" id="WP_162452614.1">
    <property type="nucleotide sequence ID" value="NZ_WLZY01000009.1"/>
</dbReference>
<dbReference type="Pfam" id="PF07690">
    <property type="entry name" value="MFS_1"/>
    <property type="match status" value="1"/>
</dbReference>
<feature type="transmembrane region" description="Helical" evidence="7">
    <location>
        <begin position="323"/>
        <end position="341"/>
    </location>
</feature>
<feature type="transmembrane region" description="Helical" evidence="7">
    <location>
        <begin position="139"/>
        <end position="161"/>
    </location>
</feature>
<dbReference type="Proteomes" id="UP000460435">
    <property type="component" value="Unassembled WGS sequence"/>
</dbReference>
<evidence type="ECO:0000256" key="5">
    <source>
        <dbReference type="ARBA" id="ARBA00022989"/>
    </source>
</evidence>
<dbReference type="CDD" id="cd17321">
    <property type="entry name" value="MFS_MMR_MDR_like"/>
    <property type="match status" value="1"/>
</dbReference>
<evidence type="ECO:0000256" key="3">
    <source>
        <dbReference type="ARBA" id="ARBA00022475"/>
    </source>
</evidence>
<feature type="transmembrane region" description="Helical" evidence="7">
    <location>
        <begin position="387"/>
        <end position="409"/>
    </location>
</feature>
<feature type="transmembrane region" description="Helical" evidence="7">
    <location>
        <begin position="260"/>
        <end position="283"/>
    </location>
</feature>
<feature type="transmembrane region" description="Helical" evidence="7">
    <location>
        <begin position="429"/>
        <end position="452"/>
    </location>
</feature>
<comment type="caution">
    <text evidence="9">The sequence shown here is derived from an EMBL/GenBank/DDBJ whole genome shotgun (WGS) entry which is preliminary data.</text>
</comment>
<feature type="transmembrane region" description="Helical" evidence="7">
    <location>
        <begin position="222"/>
        <end position="239"/>
    </location>
</feature>
<dbReference type="InterPro" id="IPR020846">
    <property type="entry name" value="MFS_dom"/>
</dbReference>
<name>A0A7K3M9M6_9ACTN</name>
<dbReference type="InterPro" id="IPR036259">
    <property type="entry name" value="MFS_trans_sf"/>
</dbReference>
<sequence>MTSYWTVQSKTALPFAVLGATQVGLIAAITLIVVPLPAIQREFAISPSELALLSAAYGLAFGGLLLVGGRLADRLGANRMFISGMSIFGTSSVIGGFSAEYLMVLGARFTQGIGAALAAPAAIGLMMRLYPDQHRRNRALAVWGTLSVTGAVTGTVASGLITTVASWRWTFFVPALIAVVAAAGARHLPRIHPHATSRLGVVDGTLATTGLLMFSYGVLESAPALVAAGAVTLTGFLIRQARSADPLLPIAMIADRTRGVALLVIWLTAAASTTSTFLLSLYLQQIQGRSATTTSAAFLPLLLVIAMGPISARLAGRFGARHITVLGSLLAAASMALLSRINVDSPYSGVILAALIIFPIGAGLAFAGATVAALGGVAQERRGVAGGLVNTAMEIGPTVGLALLLALASNRTHGLLRSGHDAVQATTSGYAAAMAATALAFVVIALAVRFTFERKKQP</sequence>
<gene>
    <name evidence="9" type="ORF">F7O44_22760</name>
</gene>
<feature type="domain" description="Major facilitator superfamily (MFS) profile" evidence="8">
    <location>
        <begin position="12"/>
        <end position="456"/>
    </location>
</feature>
<dbReference type="AlphaFoldDB" id="A0A7K3M9M6"/>
<feature type="transmembrane region" description="Helical" evidence="7">
    <location>
        <begin position="12"/>
        <end position="38"/>
    </location>
</feature>
<dbReference type="InterPro" id="IPR011701">
    <property type="entry name" value="MFS"/>
</dbReference>
<keyword evidence="3" id="KW-1003">Cell membrane</keyword>
<dbReference type="Gene3D" id="1.20.1720.10">
    <property type="entry name" value="Multidrug resistance protein D"/>
    <property type="match status" value="1"/>
</dbReference>
<feature type="transmembrane region" description="Helical" evidence="7">
    <location>
        <begin position="80"/>
        <end position="103"/>
    </location>
</feature>
<dbReference type="SUPFAM" id="SSF103473">
    <property type="entry name" value="MFS general substrate transporter"/>
    <property type="match status" value="1"/>
</dbReference>
<dbReference type="EMBL" id="WLZY01000009">
    <property type="protein sequence ID" value="NDL59900.1"/>
    <property type="molecule type" value="Genomic_DNA"/>
</dbReference>
<evidence type="ECO:0000256" key="7">
    <source>
        <dbReference type="SAM" id="Phobius"/>
    </source>
</evidence>
<protein>
    <submittedName>
        <fullName evidence="9">MFS transporter</fullName>
    </submittedName>
</protein>
<evidence type="ECO:0000256" key="4">
    <source>
        <dbReference type="ARBA" id="ARBA00022692"/>
    </source>
</evidence>
<keyword evidence="4 7" id="KW-0812">Transmembrane</keyword>
<feature type="transmembrane region" description="Helical" evidence="7">
    <location>
        <begin position="295"/>
        <end position="316"/>
    </location>
</feature>
<feature type="transmembrane region" description="Helical" evidence="7">
    <location>
        <begin position="109"/>
        <end position="127"/>
    </location>
</feature>
<reference evidence="9 10" key="1">
    <citation type="submission" date="2019-11" db="EMBL/GenBank/DDBJ databases">
        <authorList>
            <person name="Li X.-J."/>
            <person name="Feng X.-M."/>
        </authorList>
    </citation>
    <scope>NUCLEOTIDE SEQUENCE [LARGE SCALE GENOMIC DNA]</scope>
    <source>
        <strain evidence="9 10">XMNu-373</strain>
    </source>
</reference>
<evidence type="ECO:0000313" key="10">
    <source>
        <dbReference type="Proteomes" id="UP000460435"/>
    </source>
</evidence>
<dbReference type="Gene3D" id="1.20.1250.20">
    <property type="entry name" value="MFS general substrate transporter like domains"/>
    <property type="match status" value="1"/>
</dbReference>
<feature type="transmembrane region" description="Helical" evidence="7">
    <location>
        <begin position="50"/>
        <end position="68"/>
    </location>
</feature>
<keyword evidence="5 7" id="KW-1133">Transmembrane helix</keyword>
<feature type="transmembrane region" description="Helical" evidence="7">
    <location>
        <begin position="347"/>
        <end position="375"/>
    </location>
</feature>
<dbReference type="GO" id="GO:0022857">
    <property type="term" value="F:transmembrane transporter activity"/>
    <property type="evidence" value="ECO:0007669"/>
    <property type="project" value="InterPro"/>
</dbReference>
<keyword evidence="10" id="KW-1185">Reference proteome</keyword>
<accession>A0A7K3M9M6</accession>
<dbReference type="GO" id="GO:0005886">
    <property type="term" value="C:plasma membrane"/>
    <property type="evidence" value="ECO:0007669"/>
    <property type="project" value="UniProtKB-SubCell"/>
</dbReference>
<evidence type="ECO:0000256" key="6">
    <source>
        <dbReference type="ARBA" id="ARBA00023136"/>
    </source>
</evidence>
<dbReference type="PROSITE" id="PS50850">
    <property type="entry name" value="MFS"/>
    <property type="match status" value="1"/>
</dbReference>
<evidence type="ECO:0000256" key="1">
    <source>
        <dbReference type="ARBA" id="ARBA00004651"/>
    </source>
</evidence>
<keyword evidence="6 7" id="KW-0472">Membrane</keyword>
<evidence type="ECO:0000313" key="9">
    <source>
        <dbReference type="EMBL" id="NDL59900.1"/>
    </source>
</evidence>
<comment type="subcellular location">
    <subcellularLocation>
        <location evidence="1">Cell membrane</location>
        <topology evidence="1">Multi-pass membrane protein</topology>
    </subcellularLocation>
</comment>
<dbReference type="PANTHER" id="PTHR42718:SF46">
    <property type="entry name" value="BLR6921 PROTEIN"/>
    <property type="match status" value="1"/>
</dbReference>
<organism evidence="9 10">
    <name type="scientific">Phytoactinopolyspora mesophila</name>
    <dbReference type="NCBI Taxonomy" id="2650750"/>
    <lineage>
        <taxon>Bacteria</taxon>
        <taxon>Bacillati</taxon>
        <taxon>Actinomycetota</taxon>
        <taxon>Actinomycetes</taxon>
        <taxon>Jiangellales</taxon>
        <taxon>Jiangellaceae</taxon>
        <taxon>Phytoactinopolyspora</taxon>
    </lineage>
</organism>
<proteinExistence type="predicted"/>
<evidence type="ECO:0000259" key="8">
    <source>
        <dbReference type="PROSITE" id="PS50850"/>
    </source>
</evidence>
<dbReference type="PANTHER" id="PTHR42718">
    <property type="entry name" value="MAJOR FACILITATOR SUPERFAMILY MULTIDRUG TRANSPORTER MFSC"/>
    <property type="match status" value="1"/>
</dbReference>